<dbReference type="SMR" id="G5EEN7"/>
<dbReference type="HOGENOM" id="CLU_058702_0_0_1"/>
<organism evidence="2 3">
    <name type="scientific">Caenorhabditis elegans</name>
    <dbReference type="NCBI Taxonomy" id="6239"/>
    <lineage>
        <taxon>Eukaryota</taxon>
        <taxon>Metazoa</taxon>
        <taxon>Ecdysozoa</taxon>
        <taxon>Nematoda</taxon>
        <taxon>Chromadorea</taxon>
        <taxon>Rhabditida</taxon>
        <taxon>Rhabditina</taxon>
        <taxon>Rhabditomorpha</taxon>
        <taxon>Rhabditoidea</taxon>
        <taxon>Rhabditidae</taxon>
        <taxon>Peloderinae</taxon>
        <taxon>Caenorhabditis</taxon>
    </lineage>
</organism>
<comment type="interaction">
    <interactant intactId="EBI-2412943">
        <id>G5EEN7</id>
    </interactant>
    <interactant intactId="EBI-316403">
        <id>Q22227</id>
        <label>mig-5</label>
    </interactant>
    <organismsDiffer>false</organismsDiffer>
    <experiments>2</experiments>
</comment>
<protein>
    <submittedName>
        <fullName evidence="2">Sjogren's syndrome/scleroderma autoantigen 1 (Autoantigen p27)</fullName>
    </submittedName>
</protein>
<gene>
    <name evidence="2" type="ORF">CELE_Y39A1A.3</name>
    <name evidence="2 4" type="ORF">Y39A1A.3</name>
</gene>
<dbReference type="InterPro" id="IPR051888">
    <property type="entry name" value="UPF0148_domain"/>
</dbReference>
<sequence>MVHKKFVNLTSTRESTWIDRTPHPAARNYLDEMAPINGIRDDDAASIRLRDSFRDEVSKRMGELLLKGQTMLDEYCPTCSGILMEDRALVRRCVTCELFREKSSVIVGEVSLQDEDLNEAVNNKIPTPAAPVNKPAKKAVLQKSAPAKKKEAVPAAAEPSSSDTIESATTAVLQKLEWATDRLNSTEEVARVMDFLSVIQKSAETLKALRI</sequence>
<dbReference type="CTD" id="176479"/>
<dbReference type="OrthoDB" id="1667587at2759"/>
<dbReference type="PaxDb" id="6239-Y39A1A.3"/>
<dbReference type="IntAct" id="G5EEN7">
    <property type="interactions" value="8"/>
</dbReference>
<dbReference type="RefSeq" id="NP_499334.2">
    <property type="nucleotide sequence ID" value="NM_066933.3"/>
</dbReference>
<dbReference type="PeptideAtlas" id="G5EEN7"/>
<dbReference type="Proteomes" id="UP000001940">
    <property type="component" value="Chromosome III"/>
</dbReference>
<comment type="interaction">
    <interactant intactId="EBI-2412943">
        <id>G5EEN7</id>
    </interactant>
    <interactant intactId="EBI-896048">
        <id>P47207</id>
        <label>cct-2</label>
    </interactant>
    <organismsDiffer>false</organismsDiffer>
    <experiments>4</experiments>
</comment>
<dbReference type="InterPro" id="IPR009563">
    <property type="entry name" value="SSSCA1"/>
</dbReference>
<evidence type="ECO:0000313" key="3">
    <source>
        <dbReference type="Proteomes" id="UP000001940"/>
    </source>
</evidence>
<proteinExistence type="evidence at protein level"/>
<dbReference type="PANTHER" id="PTHR16537">
    <property type="entry name" value="SJOEGREN SYNDROME/SCLERODERMA AUTOANTIGEN 1"/>
    <property type="match status" value="1"/>
</dbReference>
<name>G5EEN7_CAEEL</name>
<evidence type="ECO:0000313" key="2">
    <source>
        <dbReference type="EMBL" id="CAA21033.2"/>
    </source>
</evidence>
<dbReference type="InParanoid" id="G5EEN7"/>
<evidence type="ECO:0007829" key="5">
    <source>
        <dbReference type="PeptideAtlas" id="G5EEN7"/>
    </source>
</evidence>
<dbReference type="GeneID" id="176479"/>
<dbReference type="WormBase" id="Y39A1A.3">
    <property type="protein sequence ID" value="CE45493"/>
    <property type="gene ID" value="WBGene00012643"/>
</dbReference>
<dbReference type="Pfam" id="PF06677">
    <property type="entry name" value="Auto_anti-p27"/>
    <property type="match status" value="1"/>
</dbReference>
<dbReference type="FunCoup" id="G5EEN7">
    <property type="interactions" value="1089"/>
</dbReference>
<dbReference type="PANTHER" id="PTHR16537:SF1">
    <property type="entry name" value="PROTEIN ZNRD2"/>
    <property type="match status" value="1"/>
</dbReference>
<accession>G5EEN7</accession>
<dbReference type="eggNOG" id="KOG4537">
    <property type="taxonomic scope" value="Eukaryota"/>
</dbReference>
<feature type="compositionally biased region" description="Low complexity" evidence="1">
    <location>
        <begin position="153"/>
        <end position="162"/>
    </location>
</feature>
<evidence type="ECO:0000313" key="4">
    <source>
        <dbReference type="WormBase" id="Y39A1A.3"/>
    </source>
</evidence>
<evidence type="ECO:0000256" key="1">
    <source>
        <dbReference type="SAM" id="MobiDB-lite"/>
    </source>
</evidence>
<keyword evidence="5" id="KW-1267">Proteomics identification</keyword>
<dbReference type="PhylomeDB" id="G5EEN7"/>
<dbReference type="AGR" id="WB:WBGene00012643"/>
<dbReference type="EMBL" id="BX284603">
    <property type="protein sequence ID" value="CAA21033.2"/>
    <property type="molecule type" value="Genomic_DNA"/>
</dbReference>
<dbReference type="KEGG" id="cel:CELE_Y39A1A.3"/>
<dbReference type="OMA" id="TYCVACQ"/>
<dbReference type="Bgee" id="WBGene00012643">
    <property type="expression patterns" value="Expressed in pharyngeal muscle cell (C elegans) and 4 other cell types or tissues"/>
</dbReference>
<dbReference type="STRING" id="6239.Y39A1A.3.1"/>
<feature type="region of interest" description="Disordered" evidence="1">
    <location>
        <begin position="131"/>
        <end position="164"/>
    </location>
</feature>
<reference evidence="2 3" key="1">
    <citation type="journal article" date="1998" name="Science">
        <title>Genome sequence of the nematode C. elegans: a platform for investigating biology.</title>
        <authorList>
            <consortium name="The C. elegans sequencing consortium"/>
            <person name="Sulson J.E."/>
            <person name="Waterston R."/>
        </authorList>
    </citation>
    <scope>NUCLEOTIDE SEQUENCE [LARGE SCALE GENOMIC DNA]</scope>
    <source>
        <strain evidence="2 3">Bristol N2</strain>
    </source>
</reference>
<keyword evidence="3" id="KW-1185">Reference proteome</keyword>
<dbReference type="AlphaFoldDB" id="G5EEN7"/>